<dbReference type="InterPro" id="IPR036365">
    <property type="entry name" value="PGBD-like_sf"/>
</dbReference>
<dbReference type="EMBL" id="JBHRXV010000001">
    <property type="protein sequence ID" value="MFC3711047.1"/>
    <property type="molecule type" value="Genomic_DNA"/>
</dbReference>
<evidence type="ECO:0000256" key="6">
    <source>
        <dbReference type="ARBA" id="ARBA00023316"/>
    </source>
</evidence>
<sequence>MPTAREPAAMRRPGLLWSLAGVLLSTIAATPVGATAAEPAATRATAAAFETALRAAVSGDGDLQKFYLGRNWRPLWMDGGKPSADAKSFADRLKNAADDGLSPDRYGAPAIEAALTAAESGDGPAMARAEALLSRAYGGYLADLHRPADGVKMAYVHDGLAPEKHAPGQWLWNAGKADTLSKHIASSTRMNPVYEELRAAYADYRDTWSDLPTTRVAPGPMLRAGATGARVASLRERLGLPASPATFDESVAAKLRAFQSAHGLPVDGAAGPKTVAALNEGPGRFERLIRANLERARAIPADPGRRFLVVDTAGATLRAYEDGKVAEQMHVIVGKPDMPTPAMAGRISHAVLNPYWNLPPDLAQIRAERVLAMGKKYLVQDRLEAMSSWEADARVLSPDEVDWKAVASGKQQLRMRQTPGPHNMMGKIKFMLPNRYGIYLHDTPEKLLFANDQRRFSSGCVRLADAPRLARFLFDGKAPDPDKAGAEERVDLPKGVPVYITYLTVEPKAGGGLAFRADPYKRDGTLMASLSSSGGGQTAQGLK</sequence>
<dbReference type="PROSITE" id="PS52029">
    <property type="entry name" value="LD_TPASE"/>
    <property type="match status" value="1"/>
</dbReference>
<evidence type="ECO:0000256" key="3">
    <source>
        <dbReference type="ARBA" id="ARBA00022679"/>
    </source>
</evidence>
<dbReference type="InterPro" id="IPR052905">
    <property type="entry name" value="LD-transpeptidase_YkuD-like"/>
</dbReference>
<evidence type="ECO:0000259" key="9">
    <source>
        <dbReference type="PROSITE" id="PS52029"/>
    </source>
</evidence>
<protein>
    <submittedName>
        <fullName evidence="10">Murein L,D-transpeptidase</fullName>
    </submittedName>
</protein>
<dbReference type="InterPro" id="IPR002477">
    <property type="entry name" value="Peptidoglycan-bd-like"/>
</dbReference>
<dbReference type="CDD" id="cd16913">
    <property type="entry name" value="YkuD_like"/>
    <property type="match status" value="1"/>
</dbReference>
<dbReference type="SUPFAM" id="SSF47090">
    <property type="entry name" value="PGBD-like"/>
    <property type="match status" value="1"/>
</dbReference>
<feature type="chain" id="PRO_5045062064" evidence="8">
    <location>
        <begin position="37"/>
        <end position="543"/>
    </location>
</feature>
<feature type="active site" description="Nucleophile" evidence="7">
    <location>
        <position position="460"/>
    </location>
</feature>
<feature type="active site" description="Proton donor/acceptor" evidence="7">
    <location>
        <position position="441"/>
    </location>
</feature>
<dbReference type="PANTHER" id="PTHR41533:SF2">
    <property type="entry name" value="BLR7131 PROTEIN"/>
    <property type="match status" value="1"/>
</dbReference>
<evidence type="ECO:0000256" key="1">
    <source>
        <dbReference type="ARBA" id="ARBA00004752"/>
    </source>
</evidence>
<dbReference type="Pfam" id="PF03734">
    <property type="entry name" value="YkuD"/>
    <property type="match status" value="1"/>
</dbReference>
<dbReference type="InterPro" id="IPR036366">
    <property type="entry name" value="PGBDSf"/>
</dbReference>
<keyword evidence="4 7" id="KW-0133">Cell shape</keyword>
<dbReference type="Gene3D" id="1.10.101.10">
    <property type="entry name" value="PGBD-like superfamily/PGBD"/>
    <property type="match status" value="1"/>
</dbReference>
<dbReference type="InterPro" id="IPR038063">
    <property type="entry name" value="Transpep_catalytic_dom"/>
</dbReference>
<organism evidence="10 11">
    <name type="scientific">Sphingoaurantiacus capsulatus</name>
    <dbReference type="NCBI Taxonomy" id="1771310"/>
    <lineage>
        <taxon>Bacteria</taxon>
        <taxon>Pseudomonadati</taxon>
        <taxon>Pseudomonadota</taxon>
        <taxon>Alphaproteobacteria</taxon>
        <taxon>Sphingomonadales</taxon>
        <taxon>Sphingosinicellaceae</taxon>
        <taxon>Sphingoaurantiacus</taxon>
    </lineage>
</organism>
<keyword evidence="8" id="KW-0732">Signal</keyword>
<evidence type="ECO:0000256" key="2">
    <source>
        <dbReference type="ARBA" id="ARBA00005992"/>
    </source>
</evidence>
<keyword evidence="6 7" id="KW-0961">Cell wall biogenesis/degradation</keyword>
<feature type="signal peptide" evidence="8">
    <location>
        <begin position="1"/>
        <end position="36"/>
    </location>
</feature>
<dbReference type="Gene3D" id="2.40.440.10">
    <property type="entry name" value="L,D-transpeptidase catalytic domain-like"/>
    <property type="match status" value="1"/>
</dbReference>
<reference evidence="11" key="1">
    <citation type="journal article" date="2019" name="Int. J. Syst. Evol. Microbiol.">
        <title>The Global Catalogue of Microorganisms (GCM) 10K type strain sequencing project: providing services to taxonomists for standard genome sequencing and annotation.</title>
        <authorList>
            <consortium name="The Broad Institute Genomics Platform"/>
            <consortium name="The Broad Institute Genome Sequencing Center for Infectious Disease"/>
            <person name="Wu L."/>
            <person name="Ma J."/>
        </authorList>
    </citation>
    <scope>NUCLEOTIDE SEQUENCE [LARGE SCALE GENOMIC DNA]</scope>
    <source>
        <strain evidence="11">KCTC 42644</strain>
    </source>
</reference>
<keyword evidence="5 7" id="KW-0573">Peptidoglycan synthesis</keyword>
<comment type="similarity">
    <text evidence="2">Belongs to the YkuD family.</text>
</comment>
<dbReference type="PANTHER" id="PTHR41533">
    <property type="entry name" value="L,D-TRANSPEPTIDASE HI_1667-RELATED"/>
    <property type="match status" value="1"/>
</dbReference>
<dbReference type="Pfam" id="PF20142">
    <property type="entry name" value="Scaffold"/>
    <property type="match status" value="1"/>
</dbReference>
<proteinExistence type="inferred from homology"/>
<accession>A0ABV7X756</accession>
<name>A0ABV7X756_9SPHN</name>
<dbReference type="InterPro" id="IPR045380">
    <property type="entry name" value="LD_TPept_scaffold_dom"/>
</dbReference>
<dbReference type="InterPro" id="IPR005490">
    <property type="entry name" value="LD_TPept_cat_dom"/>
</dbReference>
<keyword evidence="3" id="KW-0808">Transferase</keyword>
<feature type="domain" description="L,D-TPase catalytic" evidence="9">
    <location>
        <begin position="306"/>
        <end position="501"/>
    </location>
</feature>
<comment type="pathway">
    <text evidence="1 7">Cell wall biogenesis; peptidoglycan biosynthesis.</text>
</comment>
<evidence type="ECO:0000313" key="11">
    <source>
        <dbReference type="Proteomes" id="UP001595615"/>
    </source>
</evidence>
<evidence type="ECO:0000313" key="10">
    <source>
        <dbReference type="EMBL" id="MFC3711047.1"/>
    </source>
</evidence>
<dbReference type="Pfam" id="PF01471">
    <property type="entry name" value="PG_binding_1"/>
    <property type="match status" value="1"/>
</dbReference>
<evidence type="ECO:0000256" key="7">
    <source>
        <dbReference type="PROSITE-ProRule" id="PRU01373"/>
    </source>
</evidence>
<evidence type="ECO:0000256" key="5">
    <source>
        <dbReference type="ARBA" id="ARBA00022984"/>
    </source>
</evidence>
<gene>
    <name evidence="10" type="ORF">ACFOMD_00600</name>
</gene>
<keyword evidence="11" id="KW-1185">Reference proteome</keyword>
<dbReference type="SUPFAM" id="SSF141523">
    <property type="entry name" value="L,D-transpeptidase catalytic domain-like"/>
    <property type="match status" value="1"/>
</dbReference>
<dbReference type="Proteomes" id="UP001595615">
    <property type="component" value="Unassembled WGS sequence"/>
</dbReference>
<comment type="caution">
    <text evidence="10">The sequence shown here is derived from an EMBL/GenBank/DDBJ whole genome shotgun (WGS) entry which is preliminary data.</text>
</comment>
<evidence type="ECO:0000256" key="8">
    <source>
        <dbReference type="SAM" id="SignalP"/>
    </source>
</evidence>
<evidence type="ECO:0000256" key="4">
    <source>
        <dbReference type="ARBA" id="ARBA00022960"/>
    </source>
</evidence>